<proteinExistence type="predicted"/>
<accession>A0A0A9AY72</accession>
<evidence type="ECO:0000313" key="2">
    <source>
        <dbReference type="EMBL" id="JAD52022.1"/>
    </source>
</evidence>
<reference evidence="2" key="1">
    <citation type="submission" date="2014-09" db="EMBL/GenBank/DDBJ databases">
        <authorList>
            <person name="Magalhaes I.L.F."/>
            <person name="Oliveira U."/>
            <person name="Santos F.R."/>
            <person name="Vidigal T.H.D.A."/>
            <person name="Brescovit A.D."/>
            <person name="Santos A.J."/>
        </authorList>
    </citation>
    <scope>NUCLEOTIDE SEQUENCE</scope>
    <source>
        <tissue evidence="2">Shoot tissue taken approximately 20 cm above the soil surface</tissue>
    </source>
</reference>
<keyword evidence="1" id="KW-0472">Membrane</keyword>
<organism evidence="2">
    <name type="scientific">Arundo donax</name>
    <name type="common">Giant reed</name>
    <name type="synonym">Donax arundinaceus</name>
    <dbReference type="NCBI Taxonomy" id="35708"/>
    <lineage>
        <taxon>Eukaryota</taxon>
        <taxon>Viridiplantae</taxon>
        <taxon>Streptophyta</taxon>
        <taxon>Embryophyta</taxon>
        <taxon>Tracheophyta</taxon>
        <taxon>Spermatophyta</taxon>
        <taxon>Magnoliopsida</taxon>
        <taxon>Liliopsida</taxon>
        <taxon>Poales</taxon>
        <taxon>Poaceae</taxon>
        <taxon>PACMAD clade</taxon>
        <taxon>Arundinoideae</taxon>
        <taxon>Arundineae</taxon>
        <taxon>Arundo</taxon>
    </lineage>
</organism>
<sequence>MIIVMILLAVYPNESICVVFLALYFVHIVS</sequence>
<name>A0A0A9AY72_ARUDO</name>
<dbReference type="EMBL" id="GBRH01245873">
    <property type="protein sequence ID" value="JAD52022.1"/>
    <property type="molecule type" value="Transcribed_RNA"/>
</dbReference>
<protein>
    <submittedName>
        <fullName evidence="2">Uncharacterized protein</fullName>
    </submittedName>
</protein>
<feature type="transmembrane region" description="Helical" evidence="1">
    <location>
        <begin position="6"/>
        <end position="26"/>
    </location>
</feature>
<keyword evidence="1" id="KW-1133">Transmembrane helix</keyword>
<dbReference type="AlphaFoldDB" id="A0A0A9AY72"/>
<keyword evidence="1" id="KW-0812">Transmembrane</keyword>
<reference evidence="2" key="2">
    <citation type="journal article" date="2015" name="Data Brief">
        <title>Shoot transcriptome of the giant reed, Arundo donax.</title>
        <authorList>
            <person name="Barrero R.A."/>
            <person name="Guerrero F.D."/>
            <person name="Moolhuijzen P."/>
            <person name="Goolsby J.A."/>
            <person name="Tidwell J."/>
            <person name="Bellgard S.E."/>
            <person name="Bellgard M.I."/>
        </authorList>
    </citation>
    <scope>NUCLEOTIDE SEQUENCE</scope>
    <source>
        <tissue evidence="2">Shoot tissue taken approximately 20 cm above the soil surface</tissue>
    </source>
</reference>
<evidence type="ECO:0000256" key="1">
    <source>
        <dbReference type="SAM" id="Phobius"/>
    </source>
</evidence>